<keyword evidence="3" id="KW-1185">Reference proteome</keyword>
<evidence type="ECO:0000256" key="1">
    <source>
        <dbReference type="SAM" id="MobiDB-lite"/>
    </source>
</evidence>
<dbReference type="AlphaFoldDB" id="A0A5E4QKJ3"/>
<feature type="region of interest" description="Disordered" evidence="1">
    <location>
        <begin position="1"/>
        <end position="38"/>
    </location>
</feature>
<sequence length="191" mass="21425">MTCAVFKCRERPRPPHRSRPADVTRPASRQQQAPSEMAGMSLKGGEITVQHLMQQLGNPGLQSRHREMQASPLPGMSTPNMGVAHQPLRLSPISHSGQGRIPSPREMAHTQSLMQGAMLKKKIEEQRDLRRRHEVQQIKPPTQLAFTPTSVLRKRTADKEEALSPKPQMQQRHAQWYDPAQTVGAVTSKDP</sequence>
<protein>
    <submittedName>
        <fullName evidence="2">Uncharacterized protein</fullName>
    </submittedName>
</protein>
<dbReference type="InterPro" id="IPR018862">
    <property type="entry name" value="eIF4E-T"/>
</dbReference>
<feature type="region of interest" description="Disordered" evidence="1">
    <location>
        <begin position="129"/>
        <end position="191"/>
    </location>
</feature>
<accession>A0A5E4QKJ3</accession>
<reference evidence="2 3" key="1">
    <citation type="submission" date="2017-07" db="EMBL/GenBank/DDBJ databases">
        <authorList>
            <person name="Talla V."/>
            <person name="Backstrom N."/>
        </authorList>
    </citation>
    <scope>NUCLEOTIDE SEQUENCE [LARGE SCALE GENOMIC DNA]</scope>
</reference>
<dbReference type="Pfam" id="PF10477">
    <property type="entry name" value="EIF4E-T"/>
    <property type="match status" value="1"/>
</dbReference>
<gene>
    <name evidence="2" type="ORF">LSINAPIS_LOCUS9003</name>
</gene>
<proteinExistence type="predicted"/>
<evidence type="ECO:0000313" key="3">
    <source>
        <dbReference type="Proteomes" id="UP000324832"/>
    </source>
</evidence>
<name>A0A5E4QKJ3_9NEOP</name>
<dbReference type="EMBL" id="FZQP02003333">
    <property type="protein sequence ID" value="VVC97802.1"/>
    <property type="molecule type" value="Genomic_DNA"/>
</dbReference>
<evidence type="ECO:0000313" key="2">
    <source>
        <dbReference type="EMBL" id="VVC97802.1"/>
    </source>
</evidence>
<organism evidence="2 3">
    <name type="scientific">Leptidea sinapis</name>
    <dbReference type="NCBI Taxonomy" id="189913"/>
    <lineage>
        <taxon>Eukaryota</taxon>
        <taxon>Metazoa</taxon>
        <taxon>Ecdysozoa</taxon>
        <taxon>Arthropoda</taxon>
        <taxon>Hexapoda</taxon>
        <taxon>Insecta</taxon>
        <taxon>Pterygota</taxon>
        <taxon>Neoptera</taxon>
        <taxon>Endopterygota</taxon>
        <taxon>Lepidoptera</taxon>
        <taxon>Glossata</taxon>
        <taxon>Ditrysia</taxon>
        <taxon>Papilionoidea</taxon>
        <taxon>Pieridae</taxon>
        <taxon>Dismorphiinae</taxon>
        <taxon>Leptidea</taxon>
    </lineage>
</organism>
<dbReference type="Proteomes" id="UP000324832">
    <property type="component" value="Unassembled WGS sequence"/>
</dbReference>